<accession>A0A810MSI0</accession>
<reference evidence="2" key="1">
    <citation type="submission" date="2020-08" db="EMBL/GenBank/DDBJ databases">
        <title>Whole genome shotgun sequence of Polymorphospora rubra NBRC 101157.</title>
        <authorList>
            <person name="Komaki H."/>
            <person name="Tamura T."/>
        </authorList>
    </citation>
    <scope>NUCLEOTIDE SEQUENCE</scope>
    <source>
        <strain evidence="2">NBRC 101157</strain>
    </source>
</reference>
<feature type="compositionally biased region" description="Polar residues" evidence="1">
    <location>
        <begin position="163"/>
        <end position="188"/>
    </location>
</feature>
<dbReference type="Proteomes" id="UP000680866">
    <property type="component" value="Chromosome"/>
</dbReference>
<evidence type="ECO:0000256" key="1">
    <source>
        <dbReference type="SAM" id="MobiDB-lite"/>
    </source>
</evidence>
<dbReference type="KEGG" id="pry:Prubr_11680"/>
<protein>
    <submittedName>
        <fullName evidence="2">Uncharacterized protein</fullName>
    </submittedName>
</protein>
<sequence length="208" mass="21463">MAYDEGDWRIPTLTVTPADGTTQAALVVEAPDGTRTALTPTGGSGSWEGPAYELTSPGEWIEDWTVTGTGAGRQRTSVLVAPVSGPVGARVYATTADLARWLHAAPPAGARRALQAASRRVDEMLLTALYPTDATGLPTTPAHIAALRDATCAQAEYARASGDATSVGATTKPSSFTLGRLSVQQAGTSSSSGRPGRRGRGPFSRRPG</sequence>
<name>A0A810MSI0_9ACTN</name>
<evidence type="ECO:0000313" key="2">
    <source>
        <dbReference type="EMBL" id="BCJ64147.1"/>
    </source>
</evidence>
<feature type="region of interest" description="Disordered" evidence="1">
    <location>
        <begin position="159"/>
        <end position="208"/>
    </location>
</feature>
<gene>
    <name evidence="2" type="ORF">Prubr_11680</name>
</gene>
<proteinExistence type="predicted"/>
<dbReference type="EMBL" id="AP023359">
    <property type="protein sequence ID" value="BCJ64147.1"/>
    <property type="molecule type" value="Genomic_DNA"/>
</dbReference>
<keyword evidence="3" id="KW-1185">Reference proteome</keyword>
<evidence type="ECO:0000313" key="3">
    <source>
        <dbReference type="Proteomes" id="UP000680866"/>
    </source>
</evidence>
<dbReference type="AlphaFoldDB" id="A0A810MSI0"/>
<organism evidence="2 3">
    <name type="scientific">Polymorphospora rubra</name>
    <dbReference type="NCBI Taxonomy" id="338584"/>
    <lineage>
        <taxon>Bacteria</taxon>
        <taxon>Bacillati</taxon>
        <taxon>Actinomycetota</taxon>
        <taxon>Actinomycetes</taxon>
        <taxon>Micromonosporales</taxon>
        <taxon>Micromonosporaceae</taxon>
        <taxon>Polymorphospora</taxon>
    </lineage>
</organism>
<dbReference type="RefSeq" id="WP_212822309.1">
    <property type="nucleotide sequence ID" value="NZ_AP023359.1"/>
</dbReference>